<accession>A0AAV8SRJ2</accession>
<keyword evidence="3" id="KW-1185">Reference proteome</keyword>
<gene>
    <name evidence="2" type="ORF">K2173_015399</name>
</gene>
<dbReference type="AlphaFoldDB" id="A0AAV8SRJ2"/>
<protein>
    <submittedName>
        <fullName evidence="2">Uncharacterized protein</fullName>
    </submittedName>
</protein>
<proteinExistence type="predicted"/>
<feature type="compositionally biased region" description="Basic residues" evidence="1">
    <location>
        <begin position="185"/>
        <end position="208"/>
    </location>
</feature>
<name>A0AAV8SRJ2_9ROSI</name>
<dbReference type="Proteomes" id="UP001159364">
    <property type="component" value="Linkage Group LG09"/>
</dbReference>
<organism evidence="2 3">
    <name type="scientific">Erythroxylum novogranatense</name>
    <dbReference type="NCBI Taxonomy" id="1862640"/>
    <lineage>
        <taxon>Eukaryota</taxon>
        <taxon>Viridiplantae</taxon>
        <taxon>Streptophyta</taxon>
        <taxon>Embryophyta</taxon>
        <taxon>Tracheophyta</taxon>
        <taxon>Spermatophyta</taxon>
        <taxon>Magnoliopsida</taxon>
        <taxon>eudicotyledons</taxon>
        <taxon>Gunneridae</taxon>
        <taxon>Pentapetalae</taxon>
        <taxon>rosids</taxon>
        <taxon>fabids</taxon>
        <taxon>Malpighiales</taxon>
        <taxon>Erythroxylaceae</taxon>
        <taxon>Erythroxylum</taxon>
    </lineage>
</organism>
<evidence type="ECO:0000313" key="2">
    <source>
        <dbReference type="EMBL" id="KAJ8754887.1"/>
    </source>
</evidence>
<dbReference type="EMBL" id="JAIWQS010000009">
    <property type="protein sequence ID" value="KAJ8754887.1"/>
    <property type="molecule type" value="Genomic_DNA"/>
</dbReference>
<feature type="compositionally biased region" description="Low complexity" evidence="1">
    <location>
        <begin position="174"/>
        <end position="184"/>
    </location>
</feature>
<evidence type="ECO:0000256" key="1">
    <source>
        <dbReference type="SAM" id="MobiDB-lite"/>
    </source>
</evidence>
<comment type="caution">
    <text evidence="2">The sequence shown here is derived from an EMBL/GenBank/DDBJ whole genome shotgun (WGS) entry which is preliminary data.</text>
</comment>
<dbReference type="Pfam" id="PF14223">
    <property type="entry name" value="Retrotran_gag_2"/>
    <property type="match status" value="1"/>
</dbReference>
<evidence type="ECO:0000313" key="3">
    <source>
        <dbReference type="Proteomes" id="UP001159364"/>
    </source>
</evidence>
<feature type="region of interest" description="Disordered" evidence="1">
    <location>
        <begin position="172"/>
        <end position="208"/>
    </location>
</feature>
<reference evidence="2 3" key="1">
    <citation type="submission" date="2021-09" db="EMBL/GenBank/DDBJ databases">
        <title>Genomic insights and catalytic innovation underlie evolution of tropane alkaloids biosynthesis.</title>
        <authorList>
            <person name="Wang Y.-J."/>
            <person name="Tian T."/>
            <person name="Huang J.-P."/>
            <person name="Huang S.-X."/>
        </authorList>
    </citation>
    <scope>NUCLEOTIDE SEQUENCE [LARGE SCALE GENOMIC DNA]</scope>
    <source>
        <strain evidence="2">KIB-2018</strain>
        <tissue evidence="2">Leaf</tissue>
    </source>
</reference>
<sequence length="208" mass="23328">MHVISEELGYVLDVPLPDPLAVDASDEDQKSYRKHLKDSDMATCIMLASMSPELQKQHESMDANTIVFHLRELFDEQARSERFETSRLLFTTKMTPGSSAVQYALKMNGYIERLAVLGFVMDYELSVDLILVGLSDNYSQFGLNDRMNQISTTIPELINLLKTAEQSIKKDSKSVLVVDSSSSGSKKKKLKKKMSKKPKGSAAKKKTK</sequence>